<dbReference type="SUPFAM" id="SSF56024">
    <property type="entry name" value="Phospholipase D/nuclease"/>
    <property type="match status" value="2"/>
</dbReference>
<gene>
    <name evidence="5" type="ORF">B0A49_10693</name>
</gene>
<dbReference type="PANTHER" id="PTHR12415:SF4">
    <property type="entry name" value="TYROSYL-DNA PHOSPHODIESTERASE DOMAIN-CONTAINING PROTEIN"/>
    <property type="match status" value="1"/>
</dbReference>
<dbReference type="GO" id="GO:0017005">
    <property type="term" value="F:3'-tyrosyl-DNA phosphodiesterase activity"/>
    <property type="evidence" value="ECO:0007669"/>
    <property type="project" value="TreeGrafter"/>
</dbReference>
<dbReference type="InterPro" id="IPR010347">
    <property type="entry name" value="Tdp1"/>
</dbReference>
<dbReference type="PANTHER" id="PTHR12415">
    <property type="entry name" value="TYROSYL-DNA PHOSPHODIESTERASE 1"/>
    <property type="match status" value="1"/>
</dbReference>
<dbReference type="Pfam" id="PF06087">
    <property type="entry name" value="Tyr-DNA_phospho"/>
    <property type="match status" value="1"/>
</dbReference>
<accession>A0A4U0WET3</accession>
<reference evidence="5 6" key="1">
    <citation type="submission" date="2017-03" db="EMBL/GenBank/DDBJ databases">
        <title>Genomes of endolithic fungi from Antarctica.</title>
        <authorList>
            <person name="Coleine C."/>
            <person name="Masonjones S."/>
            <person name="Stajich J.E."/>
        </authorList>
    </citation>
    <scope>NUCLEOTIDE SEQUENCE [LARGE SCALE GENOMIC DNA]</scope>
    <source>
        <strain evidence="5 6">CCFEE 5187</strain>
    </source>
</reference>
<evidence type="ECO:0000313" key="6">
    <source>
        <dbReference type="Proteomes" id="UP000308768"/>
    </source>
</evidence>
<feature type="site" description="Interaction with DNA" evidence="3">
    <location>
        <position position="214"/>
    </location>
</feature>
<dbReference type="GO" id="GO:0006281">
    <property type="term" value="P:DNA repair"/>
    <property type="evidence" value="ECO:0007669"/>
    <property type="project" value="InterPro"/>
</dbReference>
<evidence type="ECO:0000313" key="5">
    <source>
        <dbReference type="EMBL" id="TKA61320.1"/>
    </source>
</evidence>
<evidence type="ECO:0000259" key="4">
    <source>
        <dbReference type="PROSITE" id="PS50035"/>
    </source>
</evidence>
<dbReference type="STRING" id="331657.A0A4U0WET3"/>
<proteinExistence type="predicted"/>
<dbReference type="EMBL" id="NAJN01001764">
    <property type="protein sequence ID" value="TKA61320.1"/>
    <property type="molecule type" value="Genomic_DNA"/>
</dbReference>
<organism evidence="5 6">
    <name type="scientific">Cryomyces minteri</name>
    <dbReference type="NCBI Taxonomy" id="331657"/>
    <lineage>
        <taxon>Eukaryota</taxon>
        <taxon>Fungi</taxon>
        <taxon>Dikarya</taxon>
        <taxon>Ascomycota</taxon>
        <taxon>Pezizomycotina</taxon>
        <taxon>Dothideomycetes</taxon>
        <taxon>Dothideomycetes incertae sedis</taxon>
        <taxon>Cryomyces</taxon>
    </lineage>
</organism>
<protein>
    <recommendedName>
        <fullName evidence="4">PLD phosphodiesterase domain-containing protein</fullName>
    </recommendedName>
</protein>
<dbReference type="PROSITE" id="PS50035">
    <property type="entry name" value="PLD"/>
    <property type="match status" value="1"/>
</dbReference>
<dbReference type="GO" id="GO:0003690">
    <property type="term" value="F:double-stranded DNA binding"/>
    <property type="evidence" value="ECO:0007669"/>
    <property type="project" value="TreeGrafter"/>
</dbReference>
<dbReference type="CDD" id="cd09123">
    <property type="entry name" value="PLDc_Tdp1_2"/>
    <property type="match status" value="1"/>
</dbReference>
<dbReference type="Gene3D" id="3.30.870.10">
    <property type="entry name" value="Endonuclease Chain A"/>
    <property type="match status" value="2"/>
</dbReference>
<dbReference type="Proteomes" id="UP000308768">
    <property type="component" value="Unassembled WGS sequence"/>
</dbReference>
<comment type="caution">
    <text evidence="5">The sequence shown here is derived from an EMBL/GenBank/DDBJ whole genome shotgun (WGS) entry which is preliminary data.</text>
</comment>
<dbReference type="InterPro" id="IPR001736">
    <property type="entry name" value="PLipase_D/transphosphatidylase"/>
</dbReference>
<evidence type="ECO:0000256" key="1">
    <source>
        <dbReference type="PIRSR" id="PIRSR610347-1"/>
    </source>
</evidence>
<feature type="binding site" evidence="2">
    <location>
        <position position="194"/>
    </location>
    <ligand>
        <name>substrate</name>
    </ligand>
</feature>
<dbReference type="OrthoDB" id="47785at2759"/>
<feature type="domain" description="PLD phosphodiesterase" evidence="4">
    <location>
        <begin position="187"/>
        <end position="217"/>
    </location>
</feature>
<feature type="active site" description="Proton donor/acceptor" evidence="1">
    <location>
        <position position="192"/>
    </location>
</feature>
<dbReference type="GO" id="GO:0003697">
    <property type="term" value="F:single-stranded DNA binding"/>
    <property type="evidence" value="ECO:0007669"/>
    <property type="project" value="TreeGrafter"/>
</dbReference>
<name>A0A4U0WET3_9PEZI</name>
<dbReference type="GO" id="GO:0005634">
    <property type="term" value="C:nucleus"/>
    <property type="evidence" value="ECO:0007669"/>
    <property type="project" value="InterPro"/>
</dbReference>
<sequence>MENSVFLVDLPRLAEGVQQSKNDLTFFGQELLYFCEAMGLDKDIRDGVLKFDFANTSHLAFVHTVGGSHYSNNMKRTGIVGLSRAVRALNLQTQDPVETDFAASSIGSLNMDFLESIYLAASGADLPVEKREVDIKDRFRIYFPTHDTVAASTGGIQNGGTVCFQSKWYNSDRFPKTLFRDYQSTRTGLLSHNKILFSRSQKQAWAYVGSANISESAWGKAFFDKAKKAWKINCRNWECGVLIIVPPEELEAQPGKVVGTEVFKGHVECPFKYPAEKYAGRKPWFFMEREERSAFAALAGEP</sequence>
<evidence type="ECO:0000256" key="2">
    <source>
        <dbReference type="PIRSR" id="PIRSR610347-2"/>
    </source>
</evidence>
<keyword evidence="6" id="KW-1185">Reference proteome</keyword>
<evidence type="ECO:0000256" key="3">
    <source>
        <dbReference type="PIRSR" id="PIRSR610347-3"/>
    </source>
</evidence>
<dbReference type="AlphaFoldDB" id="A0A4U0WET3"/>